<comment type="caution">
    <text evidence="4">The sequence shown here is derived from an EMBL/GenBank/DDBJ whole genome shotgun (WGS) entry which is preliminary data.</text>
</comment>
<dbReference type="Gene3D" id="3.40.50.720">
    <property type="entry name" value="NAD(P)-binding Rossmann-like Domain"/>
    <property type="match status" value="1"/>
</dbReference>
<dbReference type="AlphaFoldDB" id="A0AAV9P374"/>
<dbReference type="RefSeq" id="XP_064656897.1">
    <property type="nucleotide sequence ID" value="XM_064805055.1"/>
</dbReference>
<accession>A0AAV9P374</accession>
<evidence type="ECO:0000259" key="3">
    <source>
        <dbReference type="Pfam" id="PF01370"/>
    </source>
</evidence>
<feature type="domain" description="NAD-dependent epimerase/dehydratase" evidence="3">
    <location>
        <begin position="12"/>
        <end position="190"/>
    </location>
</feature>
<dbReference type="EMBL" id="JAVRRT010000012">
    <property type="protein sequence ID" value="KAK5167089.1"/>
    <property type="molecule type" value="Genomic_DNA"/>
</dbReference>
<sequence length="332" mass="36153">MANTALPKESLILVTGATGFIGANTVFEALEAGFRVRGTSRSKESAAKLEASLNNHPKFASAIVPDVSQEGAWDEAVKGVDAIIHMATDTSFSPDPNVVVTATEEGVRNILRSSKKAGVKRFVLTSSSAAVLFPVSNKDITVEVNDWNQEALDAAWAPPPYTEERAFAVYAASKAAMEKAMWKFAEDEKPHFTVNSILPDFNVGRILTSGGPTGSSVEMLLNGSVPPFPNQYHIDVIDDARIHVIAAAMDPGVENERIFAFARPFQFTEMIKDLHELRPGVQTIAQPPENEGHDLSKVPNARGAELLKKWYGQDEYKTMRQSIEEALATLKV</sequence>
<dbReference type="PANTHER" id="PTHR10366:SF562">
    <property type="entry name" value="ALDEHYDE REDUCTASE II (AFU_ORTHOLOGUE AFUA_1G11360)"/>
    <property type="match status" value="1"/>
</dbReference>
<evidence type="ECO:0000256" key="1">
    <source>
        <dbReference type="ARBA" id="ARBA00023002"/>
    </source>
</evidence>
<evidence type="ECO:0000313" key="4">
    <source>
        <dbReference type="EMBL" id="KAK5167089.1"/>
    </source>
</evidence>
<gene>
    <name evidence="4" type="ORF">LTR77_007819</name>
</gene>
<dbReference type="Proteomes" id="UP001337655">
    <property type="component" value="Unassembled WGS sequence"/>
</dbReference>
<dbReference type="GO" id="GO:0016616">
    <property type="term" value="F:oxidoreductase activity, acting on the CH-OH group of donors, NAD or NADP as acceptor"/>
    <property type="evidence" value="ECO:0007669"/>
    <property type="project" value="TreeGrafter"/>
</dbReference>
<dbReference type="InterPro" id="IPR050425">
    <property type="entry name" value="NAD(P)_dehydrat-like"/>
</dbReference>
<name>A0AAV9P374_9PEZI</name>
<dbReference type="PANTHER" id="PTHR10366">
    <property type="entry name" value="NAD DEPENDENT EPIMERASE/DEHYDRATASE"/>
    <property type="match status" value="1"/>
</dbReference>
<dbReference type="SUPFAM" id="SSF51735">
    <property type="entry name" value="NAD(P)-binding Rossmann-fold domains"/>
    <property type="match status" value="1"/>
</dbReference>
<dbReference type="GeneID" id="89929154"/>
<dbReference type="InterPro" id="IPR001509">
    <property type="entry name" value="Epimerase_deHydtase"/>
</dbReference>
<proteinExistence type="inferred from homology"/>
<keyword evidence="1" id="KW-0560">Oxidoreductase</keyword>
<dbReference type="InterPro" id="IPR036291">
    <property type="entry name" value="NAD(P)-bd_dom_sf"/>
</dbReference>
<reference evidence="4 5" key="1">
    <citation type="submission" date="2023-08" db="EMBL/GenBank/DDBJ databases">
        <title>Black Yeasts Isolated from many extreme environments.</title>
        <authorList>
            <person name="Coleine C."/>
            <person name="Stajich J.E."/>
            <person name="Selbmann L."/>
        </authorList>
    </citation>
    <scope>NUCLEOTIDE SEQUENCE [LARGE SCALE GENOMIC DNA]</scope>
    <source>
        <strain evidence="4 5">CCFEE 5935</strain>
    </source>
</reference>
<evidence type="ECO:0000256" key="2">
    <source>
        <dbReference type="ARBA" id="ARBA00023445"/>
    </source>
</evidence>
<keyword evidence="5" id="KW-1185">Reference proteome</keyword>
<organism evidence="4 5">
    <name type="scientific">Saxophila tyrrhenica</name>
    <dbReference type="NCBI Taxonomy" id="1690608"/>
    <lineage>
        <taxon>Eukaryota</taxon>
        <taxon>Fungi</taxon>
        <taxon>Dikarya</taxon>
        <taxon>Ascomycota</taxon>
        <taxon>Pezizomycotina</taxon>
        <taxon>Dothideomycetes</taxon>
        <taxon>Dothideomycetidae</taxon>
        <taxon>Mycosphaerellales</taxon>
        <taxon>Extremaceae</taxon>
        <taxon>Saxophila</taxon>
    </lineage>
</organism>
<protein>
    <recommendedName>
        <fullName evidence="3">NAD-dependent epimerase/dehydratase domain-containing protein</fullName>
    </recommendedName>
</protein>
<dbReference type="Pfam" id="PF01370">
    <property type="entry name" value="Epimerase"/>
    <property type="match status" value="1"/>
</dbReference>
<comment type="similarity">
    <text evidence="2">Belongs to the NAD(P)-dependent epimerase/dehydratase family. Dihydroflavonol-4-reductase subfamily.</text>
</comment>
<evidence type="ECO:0000313" key="5">
    <source>
        <dbReference type="Proteomes" id="UP001337655"/>
    </source>
</evidence>